<evidence type="ECO:0000313" key="3">
    <source>
        <dbReference type="Proteomes" id="UP000077255"/>
    </source>
</evidence>
<dbReference type="Proteomes" id="UP000077255">
    <property type="component" value="Chromosome"/>
</dbReference>
<keyword evidence="3" id="KW-1185">Reference proteome</keyword>
<dbReference type="EMBL" id="CP014841">
    <property type="protein sequence ID" value="AND67519.1"/>
    <property type="molecule type" value="Genomic_DNA"/>
</dbReference>
<dbReference type="PANTHER" id="PTHR43032">
    <property type="entry name" value="PROTEIN-METHIONINE-SULFOXIDE REDUCTASE"/>
    <property type="match status" value="1"/>
</dbReference>
<gene>
    <name evidence="2" type="ORF">ATSB10_00650</name>
</gene>
<proteinExistence type="predicted"/>
<dbReference type="PATRIC" id="fig|445710.3.peg.64"/>
<dbReference type="KEGG" id="dtx:ATSB10_00650"/>
<dbReference type="RefSeq" id="WP_063669904.1">
    <property type="nucleotide sequence ID" value="NZ_CP014841.1"/>
</dbReference>
<dbReference type="STRING" id="445710.ATSB10_00650"/>
<dbReference type="PANTHER" id="PTHR43032:SF2">
    <property type="entry name" value="BLL0505 PROTEIN"/>
    <property type="match status" value="1"/>
</dbReference>
<dbReference type="PROSITE" id="PS51257">
    <property type="entry name" value="PROKAR_LIPOPROTEIN"/>
    <property type="match status" value="1"/>
</dbReference>
<dbReference type="Gene3D" id="3.90.420.10">
    <property type="entry name" value="Oxidoreductase, molybdopterin-binding domain"/>
    <property type="match status" value="1"/>
</dbReference>
<dbReference type="Pfam" id="PF00174">
    <property type="entry name" value="Oxidored_molyb"/>
    <property type="match status" value="1"/>
</dbReference>
<reference evidence="2 3" key="1">
    <citation type="submission" date="2016-02" db="EMBL/GenBank/DDBJ databases">
        <title>Complete genome sequencing and analysis of ATSB10, Dyella thiooxydans isolated from rhizosphere soil of sunflower (Helianthus annuus L.).</title>
        <authorList>
            <person name="Lee Y."/>
            <person name="Hwangbo K."/>
            <person name="Chung H."/>
            <person name="Yoo J."/>
            <person name="Kim K.Y."/>
            <person name="Sa T.M."/>
            <person name="Um Y."/>
            <person name="Madhaiyan M."/>
        </authorList>
    </citation>
    <scope>NUCLEOTIDE SEQUENCE [LARGE SCALE GENOMIC DNA]</scope>
    <source>
        <strain evidence="2 3">ATSB10</strain>
    </source>
</reference>
<organism evidence="2 3">
    <name type="scientific">Dyella thiooxydans</name>
    <dbReference type="NCBI Taxonomy" id="445710"/>
    <lineage>
        <taxon>Bacteria</taxon>
        <taxon>Pseudomonadati</taxon>
        <taxon>Pseudomonadota</taxon>
        <taxon>Gammaproteobacteria</taxon>
        <taxon>Lysobacterales</taxon>
        <taxon>Rhodanobacteraceae</taxon>
        <taxon>Dyella</taxon>
    </lineage>
</organism>
<dbReference type="PROSITE" id="PS51318">
    <property type="entry name" value="TAT"/>
    <property type="match status" value="1"/>
</dbReference>
<dbReference type="InterPro" id="IPR000572">
    <property type="entry name" value="OxRdtase_Mopterin-bd_dom"/>
</dbReference>
<protein>
    <recommendedName>
        <fullName evidence="1">Oxidoreductase molybdopterin-binding domain-containing protein</fullName>
    </recommendedName>
</protein>
<dbReference type="AlphaFoldDB" id="A0A161JIH2"/>
<dbReference type="InterPro" id="IPR036374">
    <property type="entry name" value="OxRdtase_Mopterin-bd_sf"/>
</dbReference>
<dbReference type="OrthoDB" id="9795587at2"/>
<evidence type="ECO:0000259" key="1">
    <source>
        <dbReference type="Pfam" id="PF00174"/>
    </source>
</evidence>
<dbReference type="InterPro" id="IPR006311">
    <property type="entry name" value="TAT_signal"/>
</dbReference>
<feature type="domain" description="Oxidoreductase molybdopterin-binding" evidence="1">
    <location>
        <begin position="91"/>
        <end position="227"/>
    </location>
</feature>
<dbReference type="CDD" id="cd02108">
    <property type="entry name" value="bact_SO_family_Moco"/>
    <property type="match status" value="1"/>
</dbReference>
<name>A0A161JIH2_9GAMM</name>
<dbReference type="SUPFAM" id="SSF56524">
    <property type="entry name" value="Oxidoreductase molybdopterin-binding domain"/>
    <property type="match status" value="1"/>
</dbReference>
<sequence>MTDRRSFLRLAIGGAASLVLAGCDRISGSSWGPKVLNKAQGLNRRVQALLAPSSAMAKEYTEADLSPVFRSNGTAMPTTPAYQALLANGFRDYRLQVGGLVDRPMSFSIDDLKQIEQVAQITRHDCVEGWSAIGKWHGTRLSHVLDKVGVQAKARYVVFHCYDEMDPGEPYYESVDIPEARHPQTLLAWGLNDKPLPIKNGAPLRLRVSRQLGYKQAKYIARIELVDSFAHISGGNGGYWEDYGYEWYAGI</sequence>
<accession>A0A161JIH2</accession>
<evidence type="ECO:0000313" key="2">
    <source>
        <dbReference type="EMBL" id="AND67519.1"/>
    </source>
</evidence>